<evidence type="ECO:0000313" key="5">
    <source>
        <dbReference type="Proteomes" id="UP000261420"/>
    </source>
</evidence>
<feature type="region of interest" description="Disordered" evidence="2">
    <location>
        <begin position="233"/>
        <end position="260"/>
    </location>
</feature>
<dbReference type="InterPro" id="IPR009003">
    <property type="entry name" value="Peptidase_S1_PA"/>
</dbReference>
<evidence type="ECO:0008006" key="6">
    <source>
        <dbReference type="Google" id="ProtNLM"/>
    </source>
</evidence>
<feature type="chain" id="PRO_5017198598" description="Serine protease" evidence="3">
    <location>
        <begin position="24"/>
        <end position="629"/>
    </location>
</feature>
<feature type="compositionally biased region" description="Basic and acidic residues" evidence="2">
    <location>
        <begin position="249"/>
        <end position="260"/>
    </location>
</feature>
<dbReference type="Gene3D" id="2.40.10.10">
    <property type="entry name" value="Trypsin-like serine proteases"/>
    <property type="match status" value="2"/>
</dbReference>
<feature type="coiled-coil region" evidence="1">
    <location>
        <begin position="592"/>
        <end position="619"/>
    </location>
</feature>
<dbReference type="GO" id="GO:0006260">
    <property type="term" value="P:DNA replication"/>
    <property type="evidence" value="ECO:0007669"/>
    <property type="project" value="TreeGrafter"/>
</dbReference>
<dbReference type="PANTHER" id="PTHR14389:SF3">
    <property type="entry name" value="PROTEIN FAM111A-LIKE"/>
    <property type="match status" value="1"/>
</dbReference>
<keyword evidence="3" id="KW-0732">Signal</keyword>
<reference evidence="4" key="2">
    <citation type="submission" date="2025-09" db="UniProtKB">
        <authorList>
            <consortium name="Ensembl"/>
        </authorList>
    </citation>
    <scope>IDENTIFICATION</scope>
</reference>
<feature type="signal peptide" evidence="3">
    <location>
        <begin position="1"/>
        <end position="23"/>
    </location>
</feature>
<dbReference type="InterPro" id="IPR043504">
    <property type="entry name" value="Peptidase_S1_PA_chymotrypsin"/>
</dbReference>
<organism evidence="4 5">
    <name type="scientific">Seriola dumerili</name>
    <name type="common">Greater amberjack</name>
    <name type="synonym">Caranx dumerili</name>
    <dbReference type="NCBI Taxonomy" id="41447"/>
    <lineage>
        <taxon>Eukaryota</taxon>
        <taxon>Metazoa</taxon>
        <taxon>Chordata</taxon>
        <taxon>Craniata</taxon>
        <taxon>Vertebrata</taxon>
        <taxon>Euteleostomi</taxon>
        <taxon>Actinopterygii</taxon>
        <taxon>Neopterygii</taxon>
        <taxon>Teleostei</taxon>
        <taxon>Neoteleostei</taxon>
        <taxon>Acanthomorphata</taxon>
        <taxon>Carangaria</taxon>
        <taxon>Carangiformes</taxon>
        <taxon>Carangidae</taxon>
        <taxon>Seriola</taxon>
    </lineage>
</organism>
<reference evidence="4" key="1">
    <citation type="submission" date="2025-08" db="UniProtKB">
        <authorList>
            <consortium name="Ensembl"/>
        </authorList>
    </citation>
    <scope>IDENTIFICATION</scope>
</reference>
<dbReference type="Ensembl" id="ENSSDUT00000005674.1">
    <property type="protein sequence ID" value="ENSSDUP00000005566.1"/>
    <property type="gene ID" value="ENSSDUG00000004101.1"/>
</dbReference>
<protein>
    <recommendedName>
        <fullName evidence="6">Serine protease</fullName>
    </recommendedName>
</protein>
<dbReference type="GO" id="GO:0005634">
    <property type="term" value="C:nucleus"/>
    <property type="evidence" value="ECO:0007669"/>
    <property type="project" value="TreeGrafter"/>
</dbReference>
<evidence type="ECO:0000313" key="4">
    <source>
        <dbReference type="Ensembl" id="ENSSDUP00000005566.1"/>
    </source>
</evidence>
<accession>A0A3B4TH94</accession>
<dbReference type="GeneTree" id="ENSGT00390000005182"/>
<feature type="compositionally biased region" description="Basic and acidic residues" evidence="2">
    <location>
        <begin position="233"/>
        <end position="242"/>
    </location>
</feature>
<name>A0A3B4TH94_SERDU</name>
<sequence>MNEVHNFSTLTLNLFLILQNATGFQCKVKKENSFDGEHSHHFTVKFSRHDPKEYTVNCDQPCTVLEAIKSTEKYKEKIKCADANIIMQLGKEDKESIVPTHFPCSCISDDECLIISCKKEKIEEAQEQQNKIIYPRDRYIVFFIDTIGGVNAKSKELFRSSVVKQYKTLCVYGEKGMTVEAALKRDGRFIDDLGKFELSDNKNPNILTDCTVTVDNLNQKSLKICLPLNKRKSDEKQQEKEGASNNLQNEHETRSVEDVVKQSGVSVKRAVEKSGSDNIDEIYEILRQQFPDLKKWMEERFSGNSYEEELTLRKEDFGKIQQSFSEVHRVRNLLKLGESVCKLIVKDVCQGTGFVLFDNFILTNAHLFENHIDVKKLQLDVDVWALFNYDDPEPDKNFYQFSCEKTLIDYNVELDYAILKLNPEGPSNKQRTSTRKIKVPPGLLKKFGPLPLNGEACIIGHPEGGLKKMDSTCIIEKEKRLKAINDNLQPYTNSKFIIQPIIQVLKAQSIENIMMGGRDAEKVVTYNTFMYHGSSGSPVFDALGRVVGLHSAGFTYDTSIFDPKRKESVIEYAHPLLTIFKKFVGNLVEKGKEQLLKKVEEEAKENKHLKEVLEAERANPEELMETNLV</sequence>
<dbReference type="PANTHER" id="PTHR14389">
    <property type="entry name" value="SI:CH1073-475A24.1"/>
    <property type="match status" value="1"/>
</dbReference>
<evidence type="ECO:0000256" key="3">
    <source>
        <dbReference type="SAM" id="SignalP"/>
    </source>
</evidence>
<dbReference type="Proteomes" id="UP000261420">
    <property type="component" value="Unplaced"/>
</dbReference>
<keyword evidence="1" id="KW-0175">Coiled coil</keyword>
<dbReference type="AlphaFoldDB" id="A0A3B4TH94"/>
<keyword evidence="5" id="KW-1185">Reference proteome</keyword>
<evidence type="ECO:0000256" key="2">
    <source>
        <dbReference type="SAM" id="MobiDB-lite"/>
    </source>
</evidence>
<dbReference type="SUPFAM" id="SSF50494">
    <property type="entry name" value="Trypsin-like serine proteases"/>
    <property type="match status" value="1"/>
</dbReference>
<dbReference type="Pfam" id="PF13365">
    <property type="entry name" value="Trypsin_2"/>
    <property type="match status" value="1"/>
</dbReference>
<evidence type="ECO:0000256" key="1">
    <source>
        <dbReference type="SAM" id="Coils"/>
    </source>
</evidence>
<dbReference type="GO" id="GO:0000785">
    <property type="term" value="C:chromatin"/>
    <property type="evidence" value="ECO:0007669"/>
    <property type="project" value="TreeGrafter"/>
</dbReference>
<proteinExistence type="predicted"/>